<protein>
    <submittedName>
        <fullName evidence="3">Uncharacterized protein</fullName>
    </submittedName>
</protein>
<dbReference type="AlphaFoldDB" id="A0A1J4MB42"/>
<feature type="chain" id="PRO_5013380501" evidence="2">
    <location>
        <begin position="19"/>
        <end position="266"/>
    </location>
</feature>
<dbReference type="GeneID" id="92367527"/>
<name>A0A1J4MB42_9CRYT</name>
<dbReference type="RefSeq" id="XP_067066630.1">
    <property type="nucleotide sequence ID" value="XM_067213569.1"/>
</dbReference>
<organism evidence="3 4">
    <name type="scientific">Cryptosporidium andersoni</name>
    <dbReference type="NCBI Taxonomy" id="117008"/>
    <lineage>
        <taxon>Eukaryota</taxon>
        <taxon>Sar</taxon>
        <taxon>Alveolata</taxon>
        <taxon>Apicomplexa</taxon>
        <taxon>Conoidasida</taxon>
        <taxon>Coccidia</taxon>
        <taxon>Eucoccidiorida</taxon>
        <taxon>Eimeriorina</taxon>
        <taxon>Cryptosporidiidae</taxon>
        <taxon>Cryptosporidium</taxon>
    </lineage>
</organism>
<dbReference type="OrthoDB" id="10393530at2759"/>
<sequence length="266" mass="30323">MRLLYLVFLLIIPIVTNSHQDVLFMHEDVVDHNHMDNLLGNIQNHYQDIQHEHQYDHNLYDISNTHAQMGLNALQAVKLHNQFENNNYNRHGTGEHYSTNPDMNAIQNKKWQTGKVNFIFGPDLPQPPPLTTHEPMITGVTSSEHHDTTIPSHSLGTTIHTDLHTTNKINHQEETTINQRGHKYTTISKSNKPDNEHTTFTTEAVTKPTTHHTEVSTSPKAHTTEVTTRSITHSTETTKLTTRYTETTTKPTTIHTETTTKPTTHS</sequence>
<feature type="compositionally biased region" description="Polar residues" evidence="1">
    <location>
        <begin position="215"/>
        <end position="226"/>
    </location>
</feature>
<evidence type="ECO:0000256" key="2">
    <source>
        <dbReference type="SAM" id="SignalP"/>
    </source>
</evidence>
<feature type="non-terminal residue" evidence="3">
    <location>
        <position position="266"/>
    </location>
</feature>
<feature type="signal peptide" evidence="2">
    <location>
        <begin position="1"/>
        <end position="18"/>
    </location>
</feature>
<evidence type="ECO:0000313" key="3">
    <source>
        <dbReference type="EMBL" id="OII71440.1"/>
    </source>
</evidence>
<feature type="compositionally biased region" description="Low complexity" evidence="1">
    <location>
        <begin position="227"/>
        <end position="239"/>
    </location>
</feature>
<accession>A0A1J4MB42</accession>
<comment type="caution">
    <text evidence="3">The sequence shown here is derived from an EMBL/GenBank/DDBJ whole genome shotgun (WGS) entry which is preliminary data.</text>
</comment>
<dbReference type="Proteomes" id="UP000186804">
    <property type="component" value="Unassembled WGS sequence"/>
</dbReference>
<reference evidence="3 4" key="1">
    <citation type="submission" date="2016-10" db="EMBL/GenBank/DDBJ databases">
        <title>Reductive evolution of mitochondrial metabolism and differential evolution of invasion-related proteins in Cryptosporidium.</title>
        <authorList>
            <person name="Liu S."/>
            <person name="Roellig D.M."/>
            <person name="Guo Y."/>
            <person name="Li N."/>
            <person name="Frace M.A."/>
            <person name="Tang K."/>
            <person name="Zhang L."/>
            <person name="Feng Y."/>
            <person name="Xiao L."/>
        </authorList>
    </citation>
    <scope>NUCLEOTIDE SEQUENCE [LARGE SCALE GENOMIC DNA]</scope>
    <source>
        <strain evidence="3">30847</strain>
    </source>
</reference>
<feature type="region of interest" description="Disordered" evidence="1">
    <location>
        <begin position="206"/>
        <end position="239"/>
    </location>
</feature>
<evidence type="ECO:0000256" key="1">
    <source>
        <dbReference type="SAM" id="MobiDB-lite"/>
    </source>
</evidence>
<evidence type="ECO:0000313" key="4">
    <source>
        <dbReference type="Proteomes" id="UP000186804"/>
    </source>
</evidence>
<keyword evidence="2" id="KW-0732">Signal</keyword>
<dbReference type="VEuPathDB" id="CryptoDB:cand_033430"/>
<proteinExistence type="predicted"/>
<keyword evidence="4" id="KW-1185">Reference proteome</keyword>
<gene>
    <name evidence="3" type="ORF">cand_033430</name>
</gene>
<dbReference type="EMBL" id="LRBS01000122">
    <property type="protein sequence ID" value="OII71440.1"/>
    <property type="molecule type" value="Genomic_DNA"/>
</dbReference>